<dbReference type="InterPro" id="IPR004046">
    <property type="entry name" value="GST_C"/>
</dbReference>
<dbReference type="EMBL" id="OX459120">
    <property type="protein sequence ID" value="CAI9098334.1"/>
    <property type="molecule type" value="Genomic_DNA"/>
</dbReference>
<dbReference type="PROSITE" id="PS50405">
    <property type="entry name" value="GST_CTER"/>
    <property type="match status" value="1"/>
</dbReference>
<dbReference type="GO" id="GO:0005737">
    <property type="term" value="C:cytoplasm"/>
    <property type="evidence" value="ECO:0007669"/>
    <property type="project" value="TreeGrafter"/>
</dbReference>
<feature type="domain" description="GST N-terminal" evidence="6">
    <location>
        <begin position="5"/>
        <end position="84"/>
    </location>
</feature>
<proteinExistence type="inferred from homology"/>
<dbReference type="Pfam" id="PF00043">
    <property type="entry name" value="GST_C"/>
    <property type="match status" value="1"/>
</dbReference>
<dbReference type="PANTHER" id="PTHR11260">
    <property type="entry name" value="GLUTATHIONE S-TRANSFERASE, GST, SUPERFAMILY, GST DOMAIN CONTAINING"/>
    <property type="match status" value="1"/>
</dbReference>
<dbReference type="AlphaFoldDB" id="A0AAV1CUG8"/>
<evidence type="ECO:0000259" key="6">
    <source>
        <dbReference type="PROSITE" id="PS50404"/>
    </source>
</evidence>
<evidence type="ECO:0000313" key="9">
    <source>
        <dbReference type="Proteomes" id="UP001161247"/>
    </source>
</evidence>
<dbReference type="Proteomes" id="UP001161247">
    <property type="component" value="Chromosome 3"/>
</dbReference>
<evidence type="ECO:0000313" key="8">
    <source>
        <dbReference type="EMBL" id="CAI9098334.1"/>
    </source>
</evidence>
<dbReference type="Gene3D" id="1.20.1050.10">
    <property type="match status" value="1"/>
</dbReference>
<dbReference type="FunFam" id="1.20.1050.10:FF:000012">
    <property type="entry name" value="Tau class glutathione S-transferase"/>
    <property type="match status" value="1"/>
</dbReference>
<comment type="similarity">
    <text evidence="1">Belongs to the GST superfamily. HSP26 family.</text>
</comment>
<comment type="catalytic activity">
    <reaction evidence="4">
        <text>RX + glutathione = an S-substituted glutathione + a halide anion + H(+)</text>
        <dbReference type="Rhea" id="RHEA:16437"/>
        <dbReference type="ChEBI" id="CHEBI:15378"/>
        <dbReference type="ChEBI" id="CHEBI:16042"/>
        <dbReference type="ChEBI" id="CHEBI:17792"/>
        <dbReference type="ChEBI" id="CHEBI:57925"/>
        <dbReference type="ChEBI" id="CHEBI:90779"/>
        <dbReference type="EC" id="2.5.1.18"/>
    </reaction>
</comment>
<keyword evidence="9" id="KW-1185">Reference proteome</keyword>
<gene>
    <name evidence="8" type="ORF">OLC1_LOCUS8567</name>
</gene>
<dbReference type="CDD" id="cd03058">
    <property type="entry name" value="GST_N_Tau"/>
    <property type="match status" value="1"/>
</dbReference>
<dbReference type="InterPro" id="IPR036249">
    <property type="entry name" value="Thioredoxin-like_sf"/>
</dbReference>
<dbReference type="PANTHER" id="PTHR11260:SF676">
    <property type="entry name" value="GLUTATHIONE S-TRANSFERASE U8"/>
    <property type="match status" value="1"/>
</dbReference>
<dbReference type="FunFam" id="3.40.30.10:FF:000014">
    <property type="entry name" value="Tau class glutathione S-transferase"/>
    <property type="match status" value="1"/>
</dbReference>
<dbReference type="EC" id="2.5.1.18" evidence="2"/>
<evidence type="ECO:0000256" key="2">
    <source>
        <dbReference type="ARBA" id="ARBA00012452"/>
    </source>
</evidence>
<evidence type="ECO:0000256" key="5">
    <source>
        <dbReference type="ARBA" id="ARBA00071370"/>
    </source>
</evidence>
<sequence length="238" mass="27443">MGDQHQPKLFGYWVSPFSVRVEIALKLKGIQYEYFEEDLAKKSPLLLQYNPVYKKVPVLVHNGKPIVDSLVILEYIDQTWKGKYPILPEDPSEKAIARFWAKFVHEKCSPALFKTIWSLGEQYEKDKAEARELLKVLEDEIQGKKFFGGDRIGLVDIVANFIAFLYRVVQEAIGLDVFTKDEFPNLWRWAEDFVNHGDISQNLPPREKLIANFPPPYLGQHLVDFFHSRLASSASDGN</sequence>
<organism evidence="8 9">
    <name type="scientific">Oldenlandia corymbosa var. corymbosa</name>
    <dbReference type="NCBI Taxonomy" id="529605"/>
    <lineage>
        <taxon>Eukaryota</taxon>
        <taxon>Viridiplantae</taxon>
        <taxon>Streptophyta</taxon>
        <taxon>Embryophyta</taxon>
        <taxon>Tracheophyta</taxon>
        <taxon>Spermatophyta</taxon>
        <taxon>Magnoliopsida</taxon>
        <taxon>eudicotyledons</taxon>
        <taxon>Gunneridae</taxon>
        <taxon>Pentapetalae</taxon>
        <taxon>asterids</taxon>
        <taxon>lamiids</taxon>
        <taxon>Gentianales</taxon>
        <taxon>Rubiaceae</taxon>
        <taxon>Rubioideae</taxon>
        <taxon>Spermacoceae</taxon>
        <taxon>Hedyotis-Oldenlandia complex</taxon>
        <taxon>Oldenlandia</taxon>
    </lineage>
</organism>
<dbReference type="InterPro" id="IPR045073">
    <property type="entry name" value="Omega/Tau-like"/>
</dbReference>
<dbReference type="SFLD" id="SFLDG01152">
    <property type="entry name" value="Main.3:_Omega-_and_Tau-like"/>
    <property type="match status" value="1"/>
</dbReference>
<dbReference type="GO" id="GO:0006749">
    <property type="term" value="P:glutathione metabolic process"/>
    <property type="evidence" value="ECO:0007669"/>
    <property type="project" value="InterPro"/>
</dbReference>
<dbReference type="SUPFAM" id="SSF47616">
    <property type="entry name" value="GST C-terminal domain-like"/>
    <property type="match status" value="1"/>
</dbReference>
<dbReference type="SFLD" id="SFLDG00358">
    <property type="entry name" value="Main_(cytGST)"/>
    <property type="match status" value="1"/>
</dbReference>
<protein>
    <recommendedName>
        <fullName evidence="5">Probable glutathione S-transferase</fullName>
        <ecNumber evidence="2">2.5.1.18</ecNumber>
    </recommendedName>
</protein>
<dbReference type="SFLD" id="SFLDS00019">
    <property type="entry name" value="Glutathione_Transferase_(cytos"/>
    <property type="match status" value="1"/>
</dbReference>
<evidence type="ECO:0000256" key="3">
    <source>
        <dbReference type="ARBA" id="ARBA00022679"/>
    </source>
</evidence>
<dbReference type="SUPFAM" id="SSF52833">
    <property type="entry name" value="Thioredoxin-like"/>
    <property type="match status" value="1"/>
</dbReference>
<dbReference type="Gene3D" id="3.40.30.10">
    <property type="entry name" value="Glutaredoxin"/>
    <property type="match status" value="1"/>
</dbReference>
<name>A0AAV1CUG8_OLDCO</name>
<dbReference type="PROSITE" id="PS50404">
    <property type="entry name" value="GST_NTER"/>
    <property type="match status" value="1"/>
</dbReference>
<dbReference type="InterPro" id="IPR004045">
    <property type="entry name" value="Glutathione_S-Trfase_N"/>
</dbReference>
<dbReference type="InterPro" id="IPR010987">
    <property type="entry name" value="Glutathione-S-Trfase_C-like"/>
</dbReference>
<evidence type="ECO:0000256" key="1">
    <source>
        <dbReference type="ARBA" id="ARBA00009929"/>
    </source>
</evidence>
<dbReference type="Pfam" id="PF02798">
    <property type="entry name" value="GST_N"/>
    <property type="match status" value="1"/>
</dbReference>
<dbReference type="GO" id="GO:0004364">
    <property type="term" value="F:glutathione transferase activity"/>
    <property type="evidence" value="ECO:0007669"/>
    <property type="project" value="UniProtKB-EC"/>
</dbReference>
<accession>A0AAV1CUG8</accession>
<keyword evidence="3" id="KW-0808">Transferase</keyword>
<dbReference type="InterPro" id="IPR036282">
    <property type="entry name" value="Glutathione-S-Trfase_C_sf"/>
</dbReference>
<dbReference type="CDD" id="cd03185">
    <property type="entry name" value="GST_C_Tau"/>
    <property type="match status" value="1"/>
</dbReference>
<dbReference type="InterPro" id="IPR040079">
    <property type="entry name" value="Glutathione_S-Trfase"/>
</dbReference>
<dbReference type="InterPro" id="IPR045074">
    <property type="entry name" value="GST_C_Tau"/>
</dbReference>
<evidence type="ECO:0000259" key="7">
    <source>
        <dbReference type="PROSITE" id="PS50405"/>
    </source>
</evidence>
<reference evidence="8" key="1">
    <citation type="submission" date="2023-03" db="EMBL/GenBank/DDBJ databases">
        <authorList>
            <person name="Julca I."/>
        </authorList>
    </citation>
    <scope>NUCLEOTIDE SEQUENCE</scope>
</reference>
<evidence type="ECO:0000256" key="4">
    <source>
        <dbReference type="ARBA" id="ARBA00047960"/>
    </source>
</evidence>
<feature type="domain" description="GST C-terminal" evidence="7">
    <location>
        <begin position="90"/>
        <end position="218"/>
    </location>
</feature>